<dbReference type="PhylomeDB" id="T1IGY5"/>
<dbReference type="OMA" id="HKCDCKM"/>
<accession>T1IGY5</accession>
<evidence type="ECO:0000256" key="1">
    <source>
        <dbReference type="ARBA" id="ARBA00022553"/>
    </source>
</evidence>
<dbReference type="Pfam" id="PF19057">
    <property type="entry name" value="PH_19"/>
    <property type="match status" value="1"/>
</dbReference>
<proteinExistence type="predicted"/>
<dbReference type="Pfam" id="PF19056">
    <property type="entry name" value="WD40_2"/>
    <property type="match status" value="1"/>
</dbReference>
<reference evidence="7" key="1">
    <citation type="submission" date="2011-05" db="EMBL/GenBank/DDBJ databases">
        <authorList>
            <person name="Richards S.R."/>
            <person name="Qu J."/>
            <person name="Jiang H."/>
            <person name="Jhangiani S.N."/>
            <person name="Agravi P."/>
            <person name="Goodspeed R."/>
            <person name="Gross S."/>
            <person name="Mandapat C."/>
            <person name="Jackson L."/>
            <person name="Mathew T."/>
            <person name="Pu L."/>
            <person name="Thornton R."/>
            <person name="Saada N."/>
            <person name="Wilczek-Boney K.B."/>
            <person name="Lee S."/>
            <person name="Kovar C."/>
            <person name="Wu Y."/>
            <person name="Scherer S.E."/>
            <person name="Worley K.C."/>
            <person name="Muzny D.M."/>
            <person name="Gibbs R."/>
        </authorList>
    </citation>
    <scope>NUCLEOTIDE SEQUENCE</scope>
    <source>
        <strain evidence="7">Brora</strain>
    </source>
</reference>
<sequence>MIQPGEKGHMCPPLEQVLQHSPGTNETAPVALFFASSSNETINSCQENTHVGGQFNEVIITEREIIPGTVQPCVSSSQTSEGRVDETAHPISNREETPLQDANEVSPQQQEEESEGGERAVTVGEKSEQIEEDFDSSQLETLAKFDTNDECKRVELESATYEEVKTHVEVETKESRIDEKTIDPSEFECGHDYEAVGSCQQVDLSDYEEVEFVALSMGSGNSTDASVSCSSPSITDTVTFDPRRGLRSDVLYEVQRIERQHEQGLRQLSLDMETMINNNISASNGGRTMSQRELPSLPPERRSHLARILASPKSKARRDTVPVPVVKMDPVRTSTPMSKRKPWIRLPSLSRDKPHPESYSRVRESAVDEPEPVYMLYDDSHRQTCDGYFKDMNNIEKGNSSVYSDDDIYEDIEKSLNSNSVVYRQHNRSGMTHRSLEYNGEDFDEFEPYEDRSDNESEKSFGKVSLASIKKFTNAVTRRMSKSKDDRDKEAIMPSEKRQTLFPWRKEYDLEKSSHVIRKKLSQVAEEGHDGRNSIRMQNHPPCLPPMPAGLTPEQVKRRYIVTNLVHSENAYVAALKRILYDYKKSLEDSNPPILSKSKIDVLFDRVAEIQQCHAMFRIALTDCVRKWDKEERIGDVFIASFSKSMVLDMYSDFINNFSTAMELAKHESKRKSAFADFLKVKEITSHDRLSLFGLMVKPVQRFPQFILLLQDLLKHIPHDHHDRMNLQLALTQLESLAEMLNERKRESEQHHAVKELIHHVTTKFSIKSIAEGSKQQYLLRQDNFSQLKFDQDGQIAKSKDRRLYLLNELLVCVSVSQSSGHSLNNERYSLKWAVPVSDVEIQEELSPNLNRLLVKGLVKNRHSKGASDSAHALYQEMGDLMHDYEIFGRINTLVAGLKRNYDGFADLNNYAQQIIREIQEKDEEVKWIDNCCLQLHILSKNKNSKELITFQTNKPSITKEWITDLRMAQLALDLNNSPAWNISETELRPSTKMPLFVRATPVHSAPHNNEVKCACYYTCNGKGASSKSFNYLWVCSSDGVNSNISIMNLQQVNVKKICSFELSEVRISSMEPAPGLEPRETGLKGWTVWMGTDSRRILVYSGFDPERHENLGYIATSAPVLQLKRYMDKMYAGLANGNVVIFRQSEKGWCLKENMIVKLGSDAVTSLLPYKNCIYCACGRKVSLIDCQSGQVTKSFTINHEQHGNVYILAQSGIGLWINLRNTATVCLYHMETFKHLQDINIAANIGRSSENDQTSPRCIFVTSMLACRGLLWVGTNAGVALNIPLPRLEGVPIISGRASLSYHTLAGPVTTLLALTSPNTVFMPPKMNNDKGGTHTKLTKQTSCSSAPVTPKAPLRAQYSTPGLFAGKEIFNFTGIKPSISMASTLKISREDDEDSGINHTDGDYDVYGLYGDLMNIREYYDEGGESSLYESLRRSEPDLLLPTTISTLDRRLRVKAGRPKSLDLTNLAVTDPIYMSSSSDGDSSRTSSATSIAEPLVASPSKLEVSSEAPRTLLTIMGGRGYKDTRKHPNKNNSTVNVNDAYLLFWEMKL</sequence>
<dbReference type="GO" id="GO:0005085">
    <property type="term" value="F:guanyl-nucleotide exchange factor activity"/>
    <property type="evidence" value="ECO:0007669"/>
    <property type="project" value="UniProtKB-KW"/>
</dbReference>
<dbReference type="PANTHER" id="PTHR12877">
    <property type="entry name" value="RHO GUANINE NUCLEOTIDE EXCHANGE FACTOR"/>
    <property type="match status" value="1"/>
</dbReference>
<dbReference type="InterPro" id="IPR000219">
    <property type="entry name" value="DH_dom"/>
</dbReference>
<dbReference type="GO" id="GO:0030036">
    <property type="term" value="P:actin cytoskeleton organization"/>
    <property type="evidence" value="ECO:0007669"/>
    <property type="project" value="TreeGrafter"/>
</dbReference>
<dbReference type="PROSITE" id="PS50010">
    <property type="entry name" value="DH_2"/>
    <property type="match status" value="1"/>
</dbReference>
<dbReference type="InterPro" id="IPR039919">
    <property type="entry name" value="ARHGEF10/ARHGEF17"/>
</dbReference>
<keyword evidence="7" id="KW-1185">Reference proteome</keyword>
<feature type="region of interest" description="Disordered" evidence="4">
    <location>
        <begin position="70"/>
        <end position="135"/>
    </location>
</feature>
<dbReference type="EnsemblMetazoa" id="SMAR000088-RA">
    <property type="protein sequence ID" value="SMAR000088-PA"/>
    <property type="gene ID" value="SMAR000088"/>
</dbReference>
<dbReference type="Proteomes" id="UP000014500">
    <property type="component" value="Unassembled WGS sequence"/>
</dbReference>
<dbReference type="EMBL" id="JH429659">
    <property type="status" value="NOT_ANNOTATED_CDS"/>
    <property type="molecule type" value="Genomic_DNA"/>
</dbReference>
<feature type="compositionally biased region" description="Polar residues" evidence="4">
    <location>
        <begin position="72"/>
        <end position="81"/>
    </location>
</feature>
<dbReference type="InterPro" id="IPR035899">
    <property type="entry name" value="DBL_dom_sf"/>
</dbReference>
<dbReference type="eggNOG" id="KOG3522">
    <property type="taxonomic scope" value="Eukaryota"/>
</dbReference>
<evidence type="ECO:0000259" key="5">
    <source>
        <dbReference type="PROSITE" id="PS50010"/>
    </source>
</evidence>
<dbReference type="Pfam" id="PF00621">
    <property type="entry name" value="RhoGEF"/>
    <property type="match status" value="1"/>
</dbReference>
<protein>
    <recommendedName>
        <fullName evidence="5">DH domain-containing protein</fullName>
    </recommendedName>
</protein>
<feature type="region of interest" description="Disordered" evidence="4">
    <location>
        <begin position="347"/>
        <end position="366"/>
    </location>
</feature>
<dbReference type="SMART" id="SM00325">
    <property type="entry name" value="RhoGEF"/>
    <property type="match status" value="1"/>
</dbReference>
<feature type="compositionally biased region" description="Polar residues" evidence="4">
    <location>
        <begin position="280"/>
        <end position="293"/>
    </location>
</feature>
<dbReference type="STRING" id="126957.T1IGY5"/>
<dbReference type="InterPro" id="IPR036322">
    <property type="entry name" value="WD40_repeat_dom_sf"/>
</dbReference>
<feature type="region of interest" description="Disordered" evidence="4">
    <location>
        <begin position="1"/>
        <end position="22"/>
    </location>
</feature>
<dbReference type="CDD" id="cd00160">
    <property type="entry name" value="RhoGEF"/>
    <property type="match status" value="1"/>
</dbReference>
<name>T1IGY5_STRMM</name>
<feature type="domain" description="DH" evidence="5">
    <location>
        <begin position="557"/>
        <end position="744"/>
    </location>
</feature>
<dbReference type="SUPFAM" id="SSF48065">
    <property type="entry name" value="DBL homology domain (DH-domain)"/>
    <property type="match status" value="1"/>
</dbReference>
<evidence type="ECO:0000313" key="7">
    <source>
        <dbReference type="Proteomes" id="UP000014500"/>
    </source>
</evidence>
<dbReference type="FunFam" id="1.20.900.10:FF:000003">
    <property type="entry name" value="Rho guanine nucleotide exchange factor 10 like"/>
    <property type="match status" value="1"/>
</dbReference>
<dbReference type="PANTHER" id="PTHR12877:SF7">
    <property type="entry name" value="RHO GUANINE NUCLEOTIDE EXCHANGE FACTOR 10-LIKE PROTEIN"/>
    <property type="match status" value="1"/>
</dbReference>
<dbReference type="Gene3D" id="1.20.900.10">
    <property type="entry name" value="Dbl homology (DH) domain"/>
    <property type="match status" value="1"/>
</dbReference>
<keyword evidence="2" id="KW-0344">Guanine-nucleotide releasing factor</keyword>
<dbReference type="SUPFAM" id="SSF50729">
    <property type="entry name" value="PH domain-like"/>
    <property type="match status" value="1"/>
</dbReference>
<feature type="coiled-coil region" evidence="3">
    <location>
        <begin position="724"/>
        <end position="751"/>
    </location>
</feature>
<feature type="compositionally biased region" description="Basic and acidic residues" evidence="4">
    <location>
        <begin position="82"/>
        <end position="97"/>
    </location>
</feature>
<evidence type="ECO:0000256" key="2">
    <source>
        <dbReference type="ARBA" id="ARBA00022658"/>
    </source>
</evidence>
<evidence type="ECO:0000256" key="3">
    <source>
        <dbReference type="SAM" id="Coils"/>
    </source>
</evidence>
<evidence type="ECO:0000313" key="6">
    <source>
        <dbReference type="EnsemblMetazoa" id="SMAR000088-PA"/>
    </source>
</evidence>
<dbReference type="GO" id="GO:0005737">
    <property type="term" value="C:cytoplasm"/>
    <property type="evidence" value="ECO:0007669"/>
    <property type="project" value="UniProtKB-ARBA"/>
</dbReference>
<dbReference type="HOGENOM" id="CLU_246286_0_0_1"/>
<feature type="compositionally biased region" description="Basic and acidic residues" evidence="4">
    <location>
        <begin position="350"/>
        <end position="366"/>
    </location>
</feature>
<organism evidence="6 7">
    <name type="scientific">Strigamia maritima</name>
    <name type="common">European centipede</name>
    <name type="synonym">Geophilus maritimus</name>
    <dbReference type="NCBI Taxonomy" id="126957"/>
    <lineage>
        <taxon>Eukaryota</taxon>
        <taxon>Metazoa</taxon>
        <taxon>Ecdysozoa</taxon>
        <taxon>Arthropoda</taxon>
        <taxon>Myriapoda</taxon>
        <taxon>Chilopoda</taxon>
        <taxon>Pleurostigmophora</taxon>
        <taxon>Geophilomorpha</taxon>
        <taxon>Linotaeniidae</taxon>
        <taxon>Strigamia</taxon>
    </lineage>
</organism>
<reference evidence="6" key="2">
    <citation type="submission" date="2015-02" db="UniProtKB">
        <authorList>
            <consortium name="EnsemblMetazoa"/>
        </authorList>
    </citation>
    <scope>IDENTIFICATION</scope>
</reference>
<keyword evidence="1" id="KW-0597">Phosphoprotein</keyword>
<feature type="region of interest" description="Disordered" evidence="4">
    <location>
        <begin position="523"/>
        <end position="548"/>
    </location>
</feature>
<keyword evidence="3" id="KW-0175">Coiled coil</keyword>
<feature type="region of interest" description="Disordered" evidence="4">
    <location>
        <begin position="280"/>
        <end position="300"/>
    </location>
</feature>
<evidence type="ECO:0000256" key="4">
    <source>
        <dbReference type="SAM" id="MobiDB-lite"/>
    </source>
</evidence>
<dbReference type="SUPFAM" id="SSF50978">
    <property type="entry name" value="WD40 repeat-like"/>
    <property type="match status" value="1"/>
</dbReference>
<dbReference type="GO" id="GO:0051496">
    <property type="term" value="P:positive regulation of stress fiber assembly"/>
    <property type="evidence" value="ECO:0007669"/>
    <property type="project" value="TreeGrafter"/>
</dbReference>